<dbReference type="EMBL" id="LSYV01000041">
    <property type="protein sequence ID" value="KXZ46841.1"/>
    <property type="molecule type" value="Genomic_DNA"/>
</dbReference>
<feature type="domain" description="Cation efflux protein cytoplasmic" evidence="5">
    <location>
        <begin position="60"/>
        <end position="133"/>
    </location>
</feature>
<evidence type="ECO:0000313" key="7">
    <source>
        <dbReference type="Proteomes" id="UP000075714"/>
    </source>
</evidence>
<name>A0A150GAH2_GONPE</name>
<dbReference type="SUPFAM" id="SSF160240">
    <property type="entry name" value="Cation efflux protein cytoplasmic domain-like"/>
    <property type="match status" value="1"/>
</dbReference>
<accession>A0A150GAH2</accession>
<keyword evidence="7" id="KW-1185">Reference proteome</keyword>
<keyword evidence="2" id="KW-0864">Zinc transport</keyword>
<evidence type="ECO:0000259" key="5">
    <source>
        <dbReference type="Pfam" id="PF16916"/>
    </source>
</evidence>
<proteinExistence type="inferred from homology"/>
<organism evidence="6 7">
    <name type="scientific">Gonium pectorale</name>
    <name type="common">Green alga</name>
    <dbReference type="NCBI Taxonomy" id="33097"/>
    <lineage>
        <taxon>Eukaryota</taxon>
        <taxon>Viridiplantae</taxon>
        <taxon>Chlorophyta</taxon>
        <taxon>core chlorophytes</taxon>
        <taxon>Chlorophyceae</taxon>
        <taxon>CS clade</taxon>
        <taxon>Chlamydomonadales</taxon>
        <taxon>Volvocaceae</taxon>
        <taxon>Gonium</taxon>
    </lineage>
</organism>
<dbReference type="GO" id="GO:0005385">
    <property type="term" value="F:zinc ion transmembrane transporter activity"/>
    <property type="evidence" value="ECO:0007669"/>
    <property type="project" value="TreeGrafter"/>
</dbReference>
<comment type="caution">
    <text evidence="6">The sequence shown here is derived from an EMBL/GenBank/DDBJ whole genome shotgun (WGS) entry which is preliminary data.</text>
</comment>
<dbReference type="PANTHER" id="PTHR11562">
    <property type="entry name" value="CATION EFFLUX PROTEIN/ ZINC TRANSPORTER"/>
    <property type="match status" value="1"/>
</dbReference>
<dbReference type="GO" id="GO:0005886">
    <property type="term" value="C:plasma membrane"/>
    <property type="evidence" value="ECO:0007669"/>
    <property type="project" value="TreeGrafter"/>
</dbReference>
<keyword evidence="2" id="KW-0862">Zinc</keyword>
<evidence type="ECO:0000256" key="1">
    <source>
        <dbReference type="ARBA" id="ARBA00008873"/>
    </source>
</evidence>
<keyword evidence="2" id="KW-0813">Transport</keyword>
<feature type="transmembrane region" description="Helical" evidence="4">
    <location>
        <begin position="27"/>
        <end position="48"/>
    </location>
</feature>
<dbReference type="Pfam" id="PF16916">
    <property type="entry name" value="ZT_dimer"/>
    <property type="match status" value="1"/>
</dbReference>
<dbReference type="STRING" id="33097.A0A150GAH2"/>
<keyword evidence="4" id="KW-0472">Membrane</keyword>
<dbReference type="Proteomes" id="UP000075714">
    <property type="component" value="Unassembled WGS sequence"/>
</dbReference>
<keyword evidence="4" id="KW-0812">Transmembrane</keyword>
<dbReference type="InterPro" id="IPR050681">
    <property type="entry name" value="CDF/SLC30A"/>
</dbReference>
<dbReference type="PANTHER" id="PTHR11562:SF17">
    <property type="entry name" value="RE54080P-RELATED"/>
    <property type="match status" value="1"/>
</dbReference>
<evidence type="ECO:0000313" key="6">
    <source>
        <dbReference type="EMBL" id="KXZ46841.1"/>
    </source>
</evidence>
<sequence length="172" mass="17476">MPRPSAPLRALNLPPRCPSAPAGPTQIADPICTFFFAVLVLMTTRGIIADIMHTLMERTPPHLNVAAVAEAMSLMEGILDVHDLHVWNLSMGLPILTAHVHIAEAADADAVLRSLEAYVRGSLGIQHSTIQICNVAGAAVAVTSAGPCPGASSSSGTAAAAAAGGAAGDSQV</sequence>
<comment type="similarity">
    <text evidence="1">Belongs to the cation diffusion facilitator (CDF) transporter (TC 2.A.4) family. SLC30A subfamily.</text>
</comment>
<dbReference type="AlphaFoldDB" id="A0A150GAH2"/>
<dbReference type="InterPro" id="IPR036837">
    <property type="entry name" value="Cation_efflux_CTD_sf"/>
</dbReference>
<evidence type="ECO:0000256" key="2">
    <source>
        <dbReference type="ARBA" id="ARBA00022906"/>
    </source>
</evidence>
<protein>
    <recommendedName>
        <fullName evidence="5">Cation efflux protein cytoplasmic domain-containing protein</fullName>
    </recommendedName>
</protein>
<keyword evidence="4" id="KW-1133">Transmembrane helix</keyword>
<evidence type="ECO:0000256" key="4">
    <source>
        <dbReference type="SAM" id="Phobius"/>
    </source>
</evidence>
<feature type="compositionally biased region" description="Low complexity" evidence="3">
    <location>
        <begin position="151"/>
        <end position="164"/>
    </location>
</feature>
<dbReference type="InterPro" id="IPR027470">
    <property type="entry name" value="Cation_efflux_CTD"/>
</dbReference>
<keyword evidence="2" id="KW-0406">Ion transport</keyword>
<evidence type="ECO:0000256" key="3">
    <source>
        <dbReference type="SAM" id="MobiDB-lite"/>
    </source>
</evidence>
<gene>
    <name evidence="6" type="ORF">GPECTOR_40g575</name>
</gene>
<feature type="region of interest" description="Disordered" evidence="3">
    <location>
        <begin position="151"/>
        <end position="172"/>
    </location>
</feature>
<reference evidence="7" key="1">
    <citation type="journal article" date="2016" name="Nat. Commun.">
        <title>The Gonium pectorale genome demonstrates co-option of cell cycle regulation during the evolution of multicellularity.</title>
        <authorList>
            <person name="Hanschen E.R."/>
            <person name="Marriage T.N."/>
            <person name="Ferris P.J."/>
            <person name="Hamaji T."/>
            <person name="Toyoda A."/>
            <person name="Fujiyama A."/>
            <person name="Neme R."/>
            <person name="Noguchi H."/>
            <person name="Minakuchi Y."/>
            <person name="Suzuki M."/>
            <person name="Kawai-Toyooka H."/>
            <person name="Smith D.R."/>
            <person name="Sparks H."/>
            <person name="Anderson J."/>
            <person name="Bakaric R."/>
            <person name="Luria V."/>
            <person name="Karger A."/>
            <person name="Kirschner M.W."/>
            <person name="Durand P.M."/>
            <person name="Michod R.E."/>
            <person name="Nozaki H."/>
            <person name="Olson B.J."/>
        </authorList>
    </citation>
    <scope>NUCLEOTIDE SEQUENCE [LARGE SCALE GENOMIC DNA]</scope>
    <source>
        <strain evidence="7">NIES-2863</strain>
    </source>
</reference>
<dbReference type="OrthoDB" id="9944568at2759"/>